<accession>A0A317DQ95</accession>
<dbReference type="Pfam" id="PF06718">
    <property type="entry name" value="DUF1203"/>
    <property type="match status" value="1"/>
</dbReference>
<sequence length="161" mass="17126">MTTALGNNTFLVRPLPAGALAAVRATGLDAAGQPVERSTAEGGEPLRCCLRDANPGEPLLLFGYAPPLAAGPYREVGPVFAHDADCRGADPAGGYPAPWRGRPQVLRAYDRRGRIHGGRRHDGDDPEAVIAELFADPAVVALHSRNVVYGCFMFTVERAHD</sequence>
<evidence type="ECO:0000313" key="2">
    <source>
        <dbReference type="Proteomes" id="UP000246050"/>
    </source>
</evidence>
<gene>
    <name evidence="1" type="ORF">DKT69_03310</name>
</gene>
<dbReference type="RefSeq" id="WP_109800124.1">
    <property type="nucleotide sequence ID" value="NZ_QGKS01000091.1"/>
</dbReference>
<organism evidence="1 2">
    <name type="scientific">Micromonospora sicca</name>
    <dbReference type="NCBI Taxonomy" id="2202420"/>
    <lineage>
        <taxon>Bacteria</taxon>
        <taxon>Bacillati</taxon>
        <taxon>Actinomycetota</taxon>
        <taxon>Actinomycetes</taxon>
        <taxon>Micromonosporales</taxon>
        <taxon>Micromonosporaceae</taxon>
        <taxon>Micromonospora</taxon>
    </lineage>
</organism>
<evidence type="ECO:0000313" key="1">
    <source>
        <dbReference type="EMBL" id="PWR16881.1"/>
    </source>
</evidence>
<name>A0A317DQ95_9ACTN</name>
<comment type="caution">
    <text evidence="1">The sequence shown here is derived from an EMBL/GenBank/DDBJ whole genome shotgun (WGS) entry which is preliminary data.</text>
</comment>
<protein>
    <submittedName>
        <fullName evidence="1">DUF1203 domain-containing protein</fullName>
    </submittedName>
</protein>
<dbReference type="Proteomes" id="UP000246050">
    <property type="component" value="Unassembled WGS sequence"/>
</dbReference>
<dbReference type="EMBL" id="QGKS01000091">
    <property type="protein sequence ID" value="PWR16881.1"/>
    <property type="molecule type" value="Genomic_DNA"/>
</dbReference>
<dbReference type="InterPro" id="IPR009593">
    <property type="entry name" value="DUF1203"/>
</dbReference>
<reference evidence="1 2" key="1">
    <citation type="submission" date="2018-05" db="EMBL/GenBank/DDBJ databases">
        <title>Micromonosporas from Atacama Desert.</title>
        <authorList>
            <person name="Carro L."/>
            <person name="Golinska P."/>
            <person name="Klenk H.-P."/>
            <person name="Goodfellow M."/>
        </authorList>
    </citation>
    <scope>NUCLEOTIDE SEQUENCE [LARGE SCALE GENOMIC DNA]</scope>
    <source>
        <strain evidence="1 2">4G51</strain>
    </source>
</reference>
<proteinExistence type="predicted"/>
<dbReference type="PIRSF" id="PIRSF034110">
    <property type="entry name" value="DUF1203"/>
    <property type="match status" value="1"/>
</dbReference>
<dbReference type="OrthoDB" id="118609at2"/>
<dbReference type="AlphaFoldDB" id="A0A317DQ95"/>